<dbReference type="CDD" id="cd03809">
    <property type="entry name" value="GT4_MtfB-like"/>
    <property type="match status" value="1"/>
</dbReference>
<comment type="caution">
    <text evidence="3">The sequence shown here is derived from an EMBL/GenBank/DDBJ whole genome shotgun (WGS) entry which is preliminary data.</text>
</comment>
<evidence type="ECO:0000313" key="4">
    <source>
        <dbReference type="Proteomes" id="UP001165576"/>
    </source>
</evidence>
<dbReference type="RefSeq" id="WP_266116106.1">
    <property type="nucleotide sequence ID" value="NZ_JANIDY010000001.1"/>
</dbReference>
<organism evidence="3 4">
    <name type="scientific">Bombella pluederhausensis</name>
    <dbReference type="NCBI Taxonomy" id="2967336"/>
    <lineage>
        <taxon>Bacteria</taxon>
        <taxon>Pseudomonadati</taxon>
        <taxon>Pseudomonadota</taxon>
        <taxon>Alphaproteobacteria</taxon>
        <taxon>Acetobacterales</taxon>
        <taxon>Acetobacteraceae</taxon>
        <taxon>Bombella</taxon>
    </lineage>
</organism>
<accession>A0ABT3WEW3</accession>
<evidence type="ECO:0000256" key="1">
    <source>
        <dbReference type="ARBA" id="ARBA00022679"/>
    </source>
</evidence>
<proteinExistence type="predicted"/>
<evidence type="ECO:0000259" key="2">
    <source>
        <dbReference type="Pfam" id="PF00534"/>
    </source>
</evidence>
<gene>
    <name evidence="3" type="ORF">NQF86_02955</name>
</gene>
<protein>
    <submittedName>
        <fullName evidence="3">Glycosyltransferase family 4 protein</fullName>
    </submittedName>
</protein>
<dbReference type="PANTHER" id="PTHR46401:SF2">
    <property type="entry name" value="GLYCOSYLTRANSFERASE WBBK-RELATED"/>
    <property type="match status" value="1"/>
</dbReference>
<dbReference type="Pfam" id="PF00534">
    <property type="entry name" value="Glycos_transf_1"/>
    <property type="match status" value="1"/>
</dbReference>
<dbReference type="PANTHER" id="PTHR46401">
    <property type="entry name" value="GLYCOSYLTRANSFERASE WBBK-RELATED"/>
    <property type="match status" value="1"/>
</dbReference>
<keyword evidence="1" id="KW-0808">Transferase</keyword>
<sequence length="428" mass="48865">MSQYKVVIDGFNLAMPKGTGVATYARTLSKVLSNANCNVSVLYGLDVANNLNSSLKEVLFFEELTLSSPYRRDPFPSIKWWKRTYSHFRGREANEIFIKEKVDYHLFQERMPAFDHIFNVPFLFQMASGFFKKTGRFLEIKLSNAPDIAHWTYPLPIRIVGAKNIYTIHDIVPLKMPSTTLDDKKFYYSLLKKIVKSSDFICTISNTSLNDITSFFPDARNKIYNTYQVSSFNAGINEYSSGIREVERLFGLKNESFFLFFGQLEPKKNIGRLIESFISSNSKHPLVLVGSNGWKEEDELRFLQRGIDLGVIFHIPYLPAHHLALLIRHARAVLFPSISEGFGLPILEAFNLGTPVLTANIGATKEIAGDAAVLVDPYSREDIKKGIELLGADDDLCDSLRTKGYERAFFFSEDNYRDRLMELYRMVL</sequence>
<dbReference type="EMBL" id="JANIDY010000001">
    <property type="protein sequence ID" value="MCX5617632.1"/>
    <property type="molecule type" value="Genomic_DNA"/>
</dbReference>
<dbReference type="Gene3D" id="3.40.50.2000">
    <property type="entry name" value="Glycogen Phosphorylase B"/>
    <property type="match status" value="2"/>
</dbReference>
<dbReference type="SUPFAM" id="SSF53756">
    <property type="entry name" value="UDP-Glycosyltransferase/glycogen phosphorylase"/>
    <property type="match status" value="1"/>
</dbReference>
<dbReference type="InterPro" id="IPR001296">
    <property type="entry name" value="Glyco_trans_1"/>
</dbReference>
<evidence type="ECO:0000313" key="3">
    <source>
        <dbReference type="EMBL" id="MCX5617632.1"/>
    </source>
</evidence>
<dbReference type="Proteomes" id="UP001165576">
    <property type="component" value="Unassembled WGS sequence"/>
</dbReference>
<keyword evidence="4" id="KW-1185">Reference proteome</keyword>
<reference evidence="3" key="1">
    <citation type="submission" date="2022-07" db="EMBL/GenBank/DDBJ databases">
        <title>Bombella genomes.</title>
        <authorList>
            <person name="Harer L."/>
            <person name="Styblova S."/>
            <person name="Ehrmann M."/>
        </authorList>
    </citation>
    <scope>NUCLEOTIDE SEQUENCE</scope>
    <source>
        <strain evidence="3">TMW 2.2543</strain>
    </source>
</reference>
<feature type="domain" description="Glycosyl transferase family 1" evidence="2">
    <location>
        <begin position="253"/>
        <end position="407"/>
    </location>
</feature>
<name>A0ABT3WEW3_9PROT</name>